<evidence type="ECO:0000313" key="1">
    <source>
        <dbReference type="EMBL" id="KAA0192456.1"/>
    </source>
</evidence>
<dbReference type="InterPro" id="IPR036179">
    <property type="entry name" value="Ig-like_dom_sf"/>
</dbReference>
<dbReference type="AlphaFoldDB" id="A0A6A0GZZ4"/>
<dbReference type="Gene3D" id="2.60.40.10">
    <property type="entry name" value="Immunoglobulins"/>
    <property type="match status" value="1"/>
</dbReference>
<accession>A0A6A0GZZ4</accession>
<protein>
    <recommendedName>
        <fullName evidence="2">Immunoglobulin V-set domain-containing protein</fullName>
    </recommendedName>
</protein>
<dbReference type="Proteomes" id="UP000711488">
    <property type="component" value="Unassembled WGS sequence"/>
</dbReference>
<name>A0A6A0GZZ4_HYAAZ</name>
<sequence length="139" mass="15545">MNGIAPTLHTVIVDVQARAFTPRAFFAIALRCAWENSDILASINFRSVGKPDQAYHVLRVAMYIQYQLNKVESFTRFNRSIPTNERYEMVGEASAGEHHLRIYNATLVDDADFQCQVGPADGHAAIRATGHLTVLSEYC</sequence>
<gene>
    <name evidence="1" type="ORF">HAZT_HAZT003743</name>
</gene>
<comment type="caution">
    <text evidence="1">The sequence shown here is derived from an EMBL/GenBank/DDBJ whole genome shotgun (WGS) entry which is preliminary data.</text>
</comment>
<dbReference type="OrthoDB" id="6347235at2759"/>
<dbReference type="InterPro" id="IPR013783">
    <property type="entry name" value="Ig-like_fold"/>
</dbReference>
<reference evidence="1" key="3">
    <citation type="submission" date="2019-06" db="EMBL/GenBank/DDBJ databases">
        <authorList>
            <person name="Poynton C."/>
            <person name="Hasenbein S."/>
            <person name="Benoit J.B."/>
            <person name="Sepulveda M.S."/>
            <person name="Poelchau M.F."/>
            <person name="Murali S.C."/>
            <person name="Chen S."/>
            <person name="Glastad K.M."/>
            <person name="Werren J.H."/>
            <person name="Vineis J.H."/>
            <person name="Bowen J.L."/>
            <person name="Friedrich M."/>
            <person name="Jones J."/>
            <person name="Robertson H.M."/>
            <person name="Feyereisen R."/>
            <person name="Mechler-Hickson A."/>
            <person name="Mathers N."/>
            <person name="Lee C.E."/>
            <person name="Colbourne J.K."/>
            <person name="Biales A."/>
            <person name="Johnston J.S."/>
            <person name="Wellborn G.A."/>
            <person name="Rosendale A.J."/>
            <person name="Cridge A.G."/>
            <person name="Munoz-Torres M.C."/>
            <person name="Bain P.A."/>
            <person name="Manny A.R."/>
            <person name="Major K.M."/>
            <person name="Lambert F.N."/>
            <person name="Vulpe C.D."/>
            <person name="Tuck P."/>
            <person name="Blalock B.J."/>
            <person name="Lin Y.-Y."/>
            <person name="Smith M.E."/>
            <person name="Ochoa-Acuna H."/>
            <person name="Chen M.-J.M."/>
            <person name="Childers C.P."/>
            <person name="Qu J."/>
            <person name="Dugan S."/>
            <person name="Lee S.L."/>
            <person name="Chao H."/>
            <person name="Dinh H."/>
            <person name="Han Y."/>
            <person name="Doddapaneni H."/>
            <person name="Worley K.C."/>
            <person name="Muzny D.M."/>
            <person name="Gibbs R.A."/>
            <person name="Richards S."/>
        </authorList>
    </citation>
    <scope>NUCLEOTIDE SEQUENCE</scope>
    <source>
        <strain evidence="1">HAZT.00-mixed</strain>
        <tissue evidence="1">Whole organism</tissue>
    </source>
</reference>
<proteinExistence type="predicted"/>
<evidence type="ECO:0008006" key="2">
    <source>
        <dbReference type="Google" id="ProtNLM"/>
    </source>
</evidence>
<dbReference type="SUPFAM" id="SSF48726">
    <property type="entry name" value="Immunoglobulin"/>
    <property type="match status" value="1"/>
</dbReference>
<reference evidence="1" key="2">
    <citation type="journal article" date="2018" name="Environ. Sci. Technol.">
        <title>The Toxicogenome of Hyalella azteca: A Model for Sediment Ecotoxicology and Evolutionary Toxicology.</title>
        <authorList>
            <person name="Poynton H.C."/>
            <person name="Hasenbein S."/>
            <person name="Benoit J.B."/>
            <person name="Sepulveda M.S."/>
            <person name="Poelchau M.F."/>
            <person name="Hughes D.S.T."/>
            <person name="Murali S.C."/>
            <person name="Chen S."/>
            <person name="Glastad K.M."/>
            <person name="Goodisman M.A.D."/>
            <person name="Werren J.H."/>
            <person name="Vineis J.H."/>
            <person name="Bowen J.L."/>
            <person name="Friedrich M."/>
            <person name="Jones J."/>
            <person name="Robertson H.M."/>
            <person name="Feyereisen R."/>
            <person name="Mechler-Hickson A."/>
            <person name="Mathers N."/>
            <person name="Lee C.E."/>
            <person name="Colbourne J.K."/>
            <person name="Biales A."/>
            <person name="Johnston J.S."/>
            <person name="Wellborn G.A."/>
            <person name="Rosendale A.J."/>
            <person name="Cridge A.G."/>
            <person name="Munoz-Torres M.C."/>
            <person name="Bain P.A."/>
            <person name="Manny A.R."/>
            <person name="Major K.M."/>
            <person name="Lambert F.N."/>
            <person name="Vulpe C.D."/>
            <person name="Tuck P."/>
            <person name="Blalock B.J."/>
            <person name="Lin Y.Y."/>
            <person name="Smith M.E."/>
            <person name="Ochoa-Acuna H."/>
            <person name="Chen M.M."/>
            <person name="Childers C.P."/>
            <person name="Qu J."/>
            <person name="Dugan S."/>
            <person name="Lee S.L."/>
            <person name="Chao H."/>
            <person name="Dinh H."/>
            <person name="Han Y."/>
            <person name="Doddapaneni H."/>
            <person name="Worley K.C."/>
            <person name="Muzny D.M."/>
            <person name="Gibbs R.A."/>
            <person name="Richards S."/>
        </authorList>
    </citation>
    <scope>NUCLEOTIDE SEQUENCE</scope>
    <source>
        <strain evidence="1">HAZT.00-mixed</strain>
        <tissue evidence="1">Whole organism</tissue>
    </source>
</reference>
<organism evidence="1">
    <name type="scientific">Hyalella azteca</name>
    <name type="common">Amphipod</name>
    <dbReference type="NCBI Taxonomy" id="294128"/>
    <lineage>
        <taxon>Eukaryota</taxon>
        <taxon>Metazoa</taxon>
        <taxon>Ecdysozoa</taxon>
        <taxon>Arthropoda</taxon>
        <taxon>Crustacea</taxon>
        <taxon>Multicrustacea</taxon>
        <taxon>Malacostraca</taxon>
        <taxon>Eumalacostraca</taxon>
        <taxon>Peracarida</taxon>
        <taxon>Amphipoda</taxon>
        <taxon>Senticaudata</taxon>
        <taxon>Talitrida</taxon>
        <taxon>Talitroidea</taxon>
        <taxon>Hyalellidae</taxon>
        <taxon>Hyalella</taxon>
    </lineage>
</organism>
<dbReference type="EMBL" id="JQDR03011639">
    <property type="protein sequence ID" value="KAA0192456.1"/>
    <property type="molecule type" value="Genomic_DNA"/>
</dbReference>
<reference evidence="1" key="1">
    <citation type="submission" date="2014-08" db="EMBL/GenBank/DDBJ databases">
        <authorList>
            <person name="Murali S."/>
            <person name="Richards S."/>
            <person name="Bandaranaike D."/>
            <person name="Bellair M."/>
            <person name="Blankenburg K."/>
            <person name="Chao H."/>
            <person name="Dinh H."/>
            <person name="Doddapaneni H."/>
            <person name="Dugan-Rocha S."/>
            <person name="Elkadiri S."/>
            <person name="Gnanaolivu R."/>
            <person name="Hughes D."/>
            <person name="Lee S."/>
            <person name="Li M."/>
            <person name="Ming W."/>
            <person name="Munidasa M."/>
            <person name="Muniz J."/>
            <person name="Nguyen L."/>
            <person name="Osuji N."/>
            <person name="Pu L.-L."/>
            <person name="Puazo M."/>
            <person name="Skinner E."/>
            <person name="Qu C."/>
            <person name="Quiroz J."/>
            <person name="Raj R."/>
            <person name="Weissenberger G."/>
            <person name="Xin Y."/>
            <person name="Zou X."/>
            <person name="Han Y."/>
            <person name="Worley K."/>
            <person name="Muzny D."/>
            <person name="Gibbs R."/>
        </authorList>
    </citation>
    <scope>NUCLEOTIDE SEQUENCE</scope>
    <source>
        <strain evidence="1">HAZT.00-mixed</strain>
        <tissue evidence="1">Whole organism</tissue>
    </source>
</reference>